<comment type="caution">
    <text evidence="1">The sequence shown here is derived from an EMBL/GenBank/DDBJ whole genome shotgun (WGS) entry which is preliminary data.</text>
</comment>
<dbReference type="EMBL" id="BGZK01000134">
    <property type="protein sequence ID" value="GBP21940.1"/>
    <property type="molecule type" value="Genomic_DNA"/>
</dbReference>
<keyword evidence="2" id="KW-1185">Reference proteome</keyword>
<dbReference type="Proteomes" id="UP000299102">
    <property type="component" value="Unassembled WGS sequence"/>
</dbReference>
<evidence type="ECO:0000313" key="1">
    <source>
        <dbReference type="EMBL" id="GBP21940.1"/>
    </source>
</evidence>
<proteinExistence type="predicted"/>
<sequence length="166" mass="18615">MQQLMLPLECHAIRNDHRGVYHLTCHIRAVTLRDTSANARGARTRAGVSNARSCQNSPAAMCFVTFCVTDTSQTTSPRFCRLSSTACQAVTHPSTDRVRHYLTSVIGRKIGIGRYRRSAPFKLRQTMMHIRRRGGRPIKQSGGLGSNACSSGWCVRVISRRLHNYR</sequence>
<organism evidence="1 2">
    <name type="scientific">Eumeta variegata</name>
    <name type="common">Bagworm moth</name>
    <name type="synonym">Eumeta japonica</name>
    <dbReference type="NCBI Taxonomy" id="151549"/>
    <lineage>
        <taxon>Eukaryota</taxon>
        <taxon>Metazoa</taxon>
        <taxon>Ecdysozoa</taxon>
        <taxon>Arthropoda</taxon>
        <taxon>Hexapoda</taxon>
        <taxon>Insecta</taxon>
        <taxon>Pterygota</taxon>
        <taxon>Neoptera</taxon>
        <taxon>Endopterygota</taxon>
        <taxon>Lepidoptera</taxon>
        <taxon>Glossata</taxon>
        <taxon>Ditrysia</taxon>
        <taxon>Tineoidea</taxon>
        <taxon>Psychidae</taxon>
        <taxon>Oiketicinae</taxon>
        <taxon>Eumeta</taxon>
    </lineage>
</organism>
<evidence type="ECO:0000313" key="2">
    <source>
        <dbReference type="Proteomes" id="UP000299102"/>
    </source>
</evidence>
<protein>
    <submittedName>
        <fullName evidence="1">Uncharacterized protein</fullName>
    </submittedName>
</protein>
<name>A0A4C1U6R3_EUMVA</name>
<reference evidence="1 2" key="1">
    <citation type="journal article" date="2019" name="Commun. Biol.">
        <title>The bagworm genome reveals a unique fibroin gene that provides high tensile strength.</title>
        <authorList>
            <person name="Kono N."/>
            <person name="Nakamura H."/>
            <person name="Ohtoshi R."/>
            <person name="Tomita M."/>
            <person name="Numata K."/>
            <person name="Arakawa K."/>
        </authorList>
    </citation>
    <scope>NUCLEOTIDE SEQUENCE [LARGE SCALE GENOMIC DNA]</scope>
</reference>
<dbReference type="AlphaFoldDB" id="A0A4C1U6R3"/>
<accession>A0A4C1U6R3</accession>
<gene>
    <name evidence="1" type="ORF">EVAR_7155_1</name>
</gene>